<organism evidence="3">
    <name type="scientific">Guillardia theta (strain CCMP2712)</name>
    <name type="common">Cryptophyte</name>
    <dbReference type="NCBI Taxonomy" id="905079"/>
    <lineage>
        <taxon>Eukaryota</taxon>
        <taxon>Cryptophyceae</taxon>
        <taxon>Pyrenomonadales</taxon>
        <taxon>Geminigeraceae</taxon>
        <taxon>Guillardia</taxon>
    </lineage>
</organism>
<gene>
    <name evidence="3" type="ORF">GUITHDRAFT_142092</name>
</gene>
<dbReference type="EnsemblProtists" id="EKX41409">
    <property type="protein sequence ID" value="EKX41409"/>
    <property type="gene ID" value="GUITHDRAFT_142092"/>
</dbReference>
<dbReference type="HOGENOM" id="CLU_684171_0_0_1"/>
<dbReference type="OMA" id="KWNTNRT"/>
<reference evidence="4" key="3">
    <citation type="submission" date="2015-06" db="UniProtKB">
        <authorList>
            <consortium name="EnsemblProtists"/>
        </authorList>
    </citation>
    <scope>IDENTIFICATION</scope>
</reference>
<keyword evidence="5" id="KW-1185">Reference proteome</keyword>
<feature type="compositionally biased region" description="Acidic residues" evidence="2">
    <location>
        <begin position="357"/>
        <end position="375"/>
    </location>
</feature>
<feature type="compositionally biased region" description="Basic and acidic residues" evidence="2">
    <location>
        <begin position="376"/>
        <end position="387"/>
    </location>
</feature>
<evidence type="ECO:0000313" key="3">
    <source>
        <dbReference type="EMBL" id="EKX41409.1"/>
    </source>
</evidence>
<dbReference type="Proteomes" id="UP000011087">
    <property type="component" value="Unassembled WGS sequence"/>
</dbReference>
<evidence type="ECO:0000313" key="4">
    <source>
        <dbReference type="EnsemblProtists" id="EKX41409"/>
    </source>
</evidence>
<feature type="region of interest" description="Disordered" evidence="2">
    <location>
        <begin position="295"/>
        <end position="387"/>
    </location>
</feature>
<dbReference type="KEGG" id="gtt:GUITHDRAFT_142092"/>
<evidence type="ECO:0000256" key="1">
    <source>
        <dbReference type="SAM" id="Coils"/>
    </source>
</evidence>
<dbReference type="AlphaFoldDB" id="L1IZS4"/>
<evidence type="ECO:0008006" key="6">
    <source>
        <dbReference type="Google" id="ProtNLM"/>
    </source>
</evidence>
<dbReference type="PaxDb" id="55529-EKX41409"/>
<dbReference type="EMBL" id="JH993024">
    <property type="protein sequence ID" value="EKX41409.1"/>
    <property type="molecule type" value="Genomic_DNA"/>
</dbReference>
<feature type="compositionally biased region" description="Basic and acidic residues" evidence="2">
    <location>
        <begin position="295"/>
        <end position="306"/>
    </location>
</feature>
<name>L1IZS4_GUITC</name>
<dbReference type="RefSeq" id="XP_005828389.1">
    <property type="nucleotide sequence ID" value="XM_005828332.1"/>
</dbReference>
<accession>L1IZS4</accession>
<evidence type="ECO:0000256" key="2">
    <source>
        <dbReference type="SAM" id="MobiDB-lite"/>
    </source>
</evidence>
<proteinExistence type="predicted"/>
<keyword evidence="1" id="KW-0175">Coiled coil</keyword>
<evidence type="ECO:0000313" key="5">
    <source>
        <dbReference type="Proteomes" id="UP000011087"/>
    </source>
</evidence>
<feature type="coiled-coil region" evidence="1">
    <location>
        <begin position="207"/>
        <end position="252"/>
    </location>
</feature>
<reference evidence="5" key="2">
    <citation type="submission" date="2012-11" db="EMBL/GenBank/DDBJ databases">
        <authorList>
            <person name="Kuo A."/>
            <person name="Curtis B.A."/>
            <person name="Tanifuji G."/>
            <person name="Burki F."/>
            <person name="Gruber A."/>
            <person name="Irimia M."/>
            <person name="Maruyama S."/>
            <person name="Arias M.C."/>
            <person name="Ball S.G."/>
            <person name="Gile G.H."/>
            <person name="Hirakawa Y."/>
            <person name="Hopkins J.F."/>
            <person name="Rensing S.A."/>
            <person name="Schmutz J."/>
            <person name="Symeonidi A."/>
            <person name="Elias M."/>
            <person name="Eveleigh R.J."/>
            <person name="Herman E.K."/>
            <person name="Klute M.J."/>
            <person name="Nakayama T."/>
            <person name="Obornik M."/>
            <person name="Reyes-Prieto A."/>
            <person name="Armbrust E.V."/>
            <person name="Aves S.J."/>
            <person name="Beiko R.G."/>
            <person name="Coutinho P."/>
            <person name="Dacks J.B."/>
            <person name="Durnford D.G."/>
            <person name="Fast N.M."/>
            <person name="Green B.R."/>
            <person name="Grisdale C."/>
            <person name="Hempe F."/>
            <person name="Henrissat B."/>
            <person name="Hoppner M.P."/>
            <person name="Ishida K.-I."/>
            <person name="Kim E."/>
            <person name="Koreny L."/>
            <person name="Kroth P.G."/>
            <person name="Liu Y."/>
            <person name="Malik S.-B."/>
            <person name="Maier U.G."/>
            <person name="McRose D."/>
            <person name="Mock T."/>
            <person name="Neilson J.A."/>
            <person name="Onodera N.T."/>
            <person name="Poole A.M."/>
            <person name="Pritham E.J."/>
            <person name="Richards T.A."/>
            <person name="Rocap G."/>
            <person name="Roy S.W."/>
            <person name="Sarai C."/>
            <person name="Schaack S."/>
            <person name="Shirato S."/>
            <person name="Slamovits C.H."/>
            <person name="Spencer D.F."/>
            <person name="Suzuki S."/>
            <person name="Worden A.Z."/>
            <person name="Zauner S."/>
            <person name="Barry K."/>
            <person name="Bell C."/>
            <person name="Bharti A.K."/>
            <person name="Crow J.A."/>
            <person name="Grimwood J."/>
            <person name="Kramer R."/>
            <person name="Lindquist E."/>
            <person name="Lucas S."/>
            <person name="Salamov A."/>
            <person name="McFadden G.I."/>
            <person name="Lane C.E."/>
            <person name="Keeling P.J."/>
            <person name="Gray M.W."/>
            <person name="Grigoriev I.V."/>
            <person name="Archibald J.M."/>
        </authorList>
    </citation>
    <scope>NUCLEOTIDE SEQUENCE</scope>
    <source>
        <strain evidence="5">CCMP2712</strain>
    </source>
</reference>
<reference evidence="3 5" key="1">
    <citation type="journal article" date="2012" name="Nature">
        <title>Algal genomes reveal evolutionary mosaicism and the fate of nucleomorphs.</title>
        <authorList>
            <consortium name="DOE Joint Genome Institute"/>
            <person name="Curtis B.A."/>
            <person name="Tanifuji G."/>
            <person name="Burki F."/>
            <person name="Gruber A."/>
            <person name="Irimia M."/>
            <person name="Maruyama S."/>
            <person name="Arias M.C."/>
            <person name="Ball S.G."/>
            <person name="Gile G.H."/>
            <person name="Hirakawa Y."/>
            <person name="Hopkins J.F."/>
            <person name="Kuo A."/>
            <person name="Rensing S.A."/>
            <person name="Schmutz J."/>
            <person name="Symeonidi A."/>
            <person name="Elias M."/>
            <person name="Eveleigh R.J."/>
            <person name="Herman E.K."/>
            <person name="Klute M.J."/>
            <person name="Nakayama T."/>
            <person name="Obornik M."/>
            <person name="Reyes-Prieto A."/>
            <person name="Armbrust E.V."/>
            <person name="Aves S.J."/>
            <person name="Beiko R.G."/>
            <person name="Coutinho P."/>
            <person name="Dacks J.B."/>
            <person name="Durnford D.G."/>
            <person name="Fast N.M."/>
            <person name="Green B.R."/>
            <person name="Grisdale C.J."/>
            <person name="Hempel F."/>
            <person name="Henrissat B."/>
            <person name="Hoppner M.P."/>
            <person name="Ishida K."/>
            <person name="Kim E."/>
            <person name="Koreny L."/>
            <person name="Kroth P.G."/>
            <person name="Liu Y."/>
            <person name="Malik S.B."/>
            <person name="Maier U.G."/>
            <person name="McRose D."/>
            <person name="Mock T."/>
            <person name="Neilson J.A."/>
            <person name="Onodera N.T."/>
            <person name="Poole A.M."/>
            <person name="Pritham E.J."/>
            <person name="Richards T.A."/>
            <person name="Rocap G."/>
            <person name="Roy S.W."/>
            <person name="Sarai C."/>
            <person name="Schaack S."/>
            <person name="Shirato S."/>
            <person name="Slamovits C.H."/>
            <person name="Spencer D.F."/>
            <person name="Suzuki S."/>
            <person name="Worden A.Z."/>
            <person name="Zauner S."/>
            <person name="Barry K."/>
            <person name="Bell C."/>
            <person name="Bharti A.K."/>
            <person name="Crow J.A."/>
            <person name="Grimwood J."/>
            <person name="Kramer R."/>
            <person name="Lindquist E."/>
            <person name="Lucas S."/>
            <person name="Salamov A."/>
            <person name="McFadden G.I."/>
            <person name="Lane C.E."/>
            <person name="Keeling P.J."/>
            <person name="Gray M.W."/>
            <person name="Grigoriev I.V."/>
            <person name="Archibald J.M."/>
        </authorList>
    </citation>
    <scope>NUCLEOTIDE SEQUENCE</scope>
    <source>
        <strain evidence="3 5">CCMP2712</strain>
    </source>
</reference>
<dbReference type="GeneID" id="17297982"/>
<feature type="compositionally biased region" description="Acidic residues" evidence="2">
    <location>
        <begin position="307"/>
        <end position="321"/>
    </location>
</feature>
<protein>
    <recommendedName>
        <fullName evidence="6">PDZ domain-containing protein</fullName>
    </recommendedName>
</protein>
<sequence length="403" mass="46196">MEILDQSSSSVKTGNDEYFLPLFLLPAAGGSPFPSVGSVLQGSDAESQGVEEGDLVMSIKEGEEEEAEQMMVSSPLPLVQLRMRRKAGSSYRVTIRKMRSSDLLSHASSKLLLDRLLRAFQRQQEALLDVLSATQEEQSRTTRELEEVCAMQHAKIAEQQERARVAENDCQDLLLQILTMQDELVDHQVVSRQEEEEAHRDARRMSSMQKNEELLHLLEEKEQQQQQQQQQIEDLQRHLDEVDKHKEEAQKLAYLHQLATEEVRREQRKSEALSFEYKEQLESSRETFFAEARTRGECEHDRRAAEEECWSGDSDREDEDGGGSYSLAHARHVEAQRGGLRAREGVGAGTCNRAGGEEDEEEYEEDEDEQDETIEGTERGMGRTERLGRNERLREKVWEEGEE</sequence>